<proteinExistence type="predicted"/>
<dbReference type="RefSeq" id="WP_136972782.1">
    <property type="nucleotide sequence ID" value="NZ_JARZHI010000099.1"/>
</dbReference>
<evidence type="ECO:0000313" key="4">
    <source>
        <dbReference type="Proteomes" id="UP001160301"/>
    </source>
</evidence>
<dbReference type="InterPro" id="IPR026889">
    <property type="entry name" value="Zn_Tnp"/>
</dbReference>
<sequence length="125" mass="14321">MARAMGTRVGPSGSLSALHGDGDRYERHRPEETVLYRVVRSYWDSFRERVEPIGSLPRFVVREVEEYLRCGILEYGFMRVECEGCGFERLVAFSCKRRGFCPSCLGRRMSDGAVHLTEEVLPEVL</sequence>
<gene>
    <name evidence="3" type="ORF">QHF89_45975</name>
</gene>
<protein>
    <submittedName>
        <fullName evidence="3">Transposase zinc-binding domain-containing protein</fullName>
    </submittedName>
</protein>
<feature type="region of interest" description="Disordered" evidence="1">
    <location>
        <begin position="1"/>
        <end position="25"/>
    </location>
</feature>
<dbReference type="EMBL" id="JARZHI010000099">
    <property type="protein sequence ID" value="MDI1436942.1"/>
    <property type="molecule type" value="Genomic_DNA"/>
</dbReference>
<accession>A0ABT6P8M1</accession>
<evidence type="ECO:0000313" key="3">
    <source>
        <dbReference type="EMBL" id="MDI1436942.1"/>
    </source>
</evidence>
<feature type="domain" description="Transposase zinc-binding" evidence="2">
    <location>
        <begin position="39"/>
        <end position="122"/>
    </location>
</feature>
<evidence type="ECO:0000259" key="2">
    <source>
        <dbReference type="Pfam" id="PF14319"/>
    </source>
</evidence>
<keyword evidence="4" id="KW-1185">Reference proteome</keyword>
<dbReference type="Proteomes" id="UP001160301">
    <property type="component" value="Unassembled WGS sequence"/>
</dbReference>
<reference evidence="3 4" key="1">
    <citation type="submission" date="2023-04" db="EMBL/GenBank/DDBJ databases">
        <title>The genome sequence of Polyangium sorediatum DSM14670.</title>
        <authorList>
            <person name="Zhang X."/>
        </authorList>
    </citation>
    <scope>NUCLEOTIDE SEQUENCE [LARGE SCALE GENOMIC DNA]</scope>
    <source>
        <strain evidence="3 4">DSM 14670</strain>
    </source>
</reference>
<comment type="caution">
    <text evidence="3">The sequence shown here is derived from an EMBL/GenBank/DDBJ whole genome shotgun (WGS) entry which is preliminary data.</text>
</comment>
<dbReference type="Pfam" id="PF14319">
    <property type="entry name" value="Zn_Tnp_IS91"/>
    <property type="match status" value="1"/>
</dbReference>
<organism evidence="3 4">
    <name type="scientific">Polyangium sorediatum</name>
    <dbReference type="NCBI Taxonomy" id="889274"/>
    <lineage>
        <taxon>Bacteria</taxon>
        <taxon>Pseudomonadati</taxon>
        <taxon>Myxococcota</taxon>
        <taxon>Polyangia</taxon>
        <taxon>Polyangiales</taxon>
        <taxon>Polyangiaceae</taxon>
        <taxon>Polyangium</taxon>
    </lineage>
</organism>
<name>A0ABT6P8M1_9BACT</name>
<evidence type="ECO:0000256" key="1">
    <source>
        <dbReference type="SAM" id="MobiDB-lite"/>
    </source>
</evidence>